<sequence length="111" mass="12110">MLVLSPKVINQMEELWGPDAGIFDPRRFLEPGKANTGGASSNFANMTFLHGPRSCIAQSFAKAELSCLVAAIVGRFHMQFQYPDAELETEETVTVAPADGVLTRLTPLKGW</sequence>
<organism evidence="1 2">
    <name type="scientific">Penicillium malachiteum</name>
    <dbReference type="NCBI Taxonomy" id="1324776"/>
    <lineage>
        <taxon>Eukaryota</taxon>
        <taxon>Fungi</taxon>
        <taxon>Dikarya</taxon>
        <taxon>Ascomycota</taxon>
        <taxon>Pezizomycotina</taxon>
        <taxon>Eurotiomycetes</taxon>
        <taxon>Eurotiomycetidae</taxon>
        <taxon>Eurotiales</taxon>
        <taxon>Aspergillaceae</taxon>
        <taxon>Penicillium</taxon>
    </lineage>
</organism>
<dbReference type="PANTHER" id="PTHR24305">
    <property type="entry name" value="CYTOCHROME P450"/>
    <property type="match status" value="1"/>
</dbReference>
<dbReference type="Gene3D" id="1.10.630.10">
    <property type="entry name" value="Cytochrome P450"/>
    <property type="match status" value="1"/>
</dbReference>
<dbReference type="EMBL" id="JAQJAN010000008">
    <property type="protein sequence ID" value="KAJ5724831.1"/>
    <property type="molecule type" value="Genomic_DNA"/>
</dbReference>
<dbReference type="GO" id="GO:0005506">
    <property type="term" value="F:iron ion binding"/>
    <property type="evidence" value="ECO:0007669"/>
    <property type="project" value="InterPro"/>
</dbReference>
<dbReference type="InterPro" id="IPR001128">
    <property type="entry name" value="Cyt_P450"/>
</dbReference>
<dbReference type="InterPro" id="IPR036396">
    <property type="entry name" value="Cyt_P450_sf"/>
</dbReference>
<dbReference type="Proteomes" id="UP001215712">
    <property type="component" value="Unassembled WGS sequence"/>
</dbReference>
<dbReference type="SUPFAM" id="SSF48264">
    <property type="entry name" value="Cytochrome P450"/>
    <property type="match status" value="1"/>
</dbReference>
<dbReference type="GO" id="GO:0016705">
    <property type="term" value="F:oxidoreductase activity, acting on paired donors, with incorporation or reduction of molecular oxygen"/>
    <property type="evidence" value="ECO:0007669"/>
    <property type="project" value="InterPro"/>
</dbReference>
<evidence type="ECO:0000313" key="1">
    <source>
        <dbReference type="EMBL" id="KAJ5724831.1"/>
    </source>
</evidence>
<proteinExistence type="predicted"/>
<dbReference type="Pfam" id="PF00067">
    <property type="entry name" value="p450"/>
    <property type="match status" value="1"/>
</dbReference>
<protein>
    <submittedName>
        <fullName evidence="1">Uncharacterized protein</fullName>
    </submittedName>
</protein>
<dbReference type="GO" id="GO:0020037">
    <property type="term" value="F:heme binding"/>
    <property type="evidence" value="ECO:0007669"/>
    <property type="project" value="InterPro"/>
</dbReference>
<dbReference type="PANTHER" id="PTHR24305:SF227">
    <property type="entry name" value="P450, PUTATIVE (EUROFUNG)-RELATED"/>
    <property type="match status" value="1"/>
</dbReference>
<comment type="caution">
    <text evidence="1">The sequence shown here is derived from an EMBL/GenBank/DDBJ whole genome shotgun (WGS) entry which is preliminary data.</text>
</comment>
<dbReference type="GO" id="GO:0004497">
    <property type="term" value="F:monooxygenase activity"/>
    <property type="evidence" value="ECO:0007669"/>
    <property type="project" value="InterPro"/>
</dbReference>
<keyword evidence="2" id="KW-1185">Reference proteome</keyword>
<accession>A0AAD6MVT7</accession>
<dbReference type="InterPro" id="IPR050121">
    <property type="entry name" value="Cytochrome_P450_monoxygenase"/>
</dbReference>
<evidence type="ECO:0000313" key="2">
    <source>
        <dbReference type="Proteomes" id="UP001215712"/>
    </source>
</evidence>
<name>A0AAD6MVT7_9EURO</name>
<reference evidence="1" key="2">
    <citation type="submission" date="2023-01" db="EMBL/GenBank/DDBJ databases">
        <authorList>
            <person name="Petersen C."/>
        </authorList>
    </citation>
    <scope>NUCLEOTIDE SEQUENCE</scope>
    <source>
        <strain evidence="1">IBT 17514</strain>
    </source>
</reference>
<gene>
    <name evidence="1" type="ORF">N7493_006559</name>
</gene>
<dbReference type="AlphaFoldDB" id="A0AAD6MVT7"/>
<reference evidence="1" key="1">
    <citation type="journal article" date="2023" name="IMA Fungus">
        <title>Comparative genomic study of the Penicillium genus elucidates a diverse pangenome and 15 lateral gene transfer events.</title>
        <authorList>
            <person name="Petersen C."/>
            <person name="Sorensen T."/>
            <person name="Nielsen M.R."/>
            <person name="Sondergaard T.E."/>
            <person name="Sorensen J.L."/>
            <person name="Fitzpatrick D.A."/>
            <person name="Frisvad J.C."/>
            <person name="Nielsen K.L."/>
        </authorList>
    </citation>
    <scope>NUCLEOTIDE SEQUENCE</scope>
    <source>
        <strain evidence="1">IBT 17514</strain>
    </source>
</reference>
<dbReference type="GO" id="GO:0043386">
    <property type="term" value="P:mycotoxin biosynthetic process"/>
    <property type="evidence" value="ECO:0007669"/>
    <property type="project" value="UniProtKB-ARBA"/>
</dbReference>